<keyword evidence="3" id="KW-1185">Reference proteome</keyword>
<accession>A0AAV4SH09</accession>
<sequence>MRRHSVPTHFNIHPLPGRDSRPHPVMNRNLANPCDSSAGRCAKSLSPSSTQRVLVESVIFITSPRTDKWNGRRRISIRNPPRC</sequence>
<evidence type="ECO:0000313" key="2">
    <source>
        <dbReference type="EMBL" id="GIY32451.1"/>
    </source>
</evidence>
<dbReference type="EMBL" id="BPLQ01007802">
    <property type="protein sequence ID" value="GIY32451.1"/>
    <property type="molecule type" value="Genomic_DNA"/>
</dbReference>
<reference evidence="2 3" key="1">
    <citation type="submission" date="2021-06" db="EMBL/GenBank/DDBJ databases">
        <title>Caerostris darwini draft genome.</title>
        <authorList>
            <person name="Kono N."/>
            <person name="Arakawa K."/>
        </authorList>
    </citation>
    <scope>NUCLEOTIDE SEQUENCE [LARGE SCALE GENOMIC DNA]</scope>
</reference>
<gene>
    <name evidence="2" type="ORF">CDAR_431091</name>
</gene>
<organism evidence="2 3">
    <name type="scientific">Caerostris darwini</name>
    <dbReference type="NCBI Taxonomy" id="1538125"/>
    <lineage>
        <taxon>Eukaryota</taxon>
        <taxon>Metazoa</taxon>
        <taxon>Ecdysozoa</taxon>
        <taxon>Arthropoda</taxon>
        <taxon>Chelicerata</taxon>
        <taxon>Arachnida</taxon>
        <taxon>Araneae</taxon>
        <taxon>Araneomorphae</taxon>
        <taxon>Entelegynae</taxon>
        <taxon>Araneoidea</taxon>
        <taxon>Araneidae</taxon>
        <taxon>Caerostris</taxon>
    </lineage>
</organism>
<protein>
    <submittedName>
        <fullName evidence="2">Uncharacterized protein</fullName>
    </submittedName>
</protein>
<comment type="caution">
    <text evidence="2">The sequence shown here is derived from an EMBL/GenBank/DDBJ whole genome shotgun (WGS) entry which is preliminary data.</text>
</comment>
<dbReference type="Proteomes" id="UP001054837">
    <property type="component" value="Unassembled WGS sequence"/>
</dbReference>
<proteinExistence type="predicted"/>
<dbReference type="AlphaFoldDB" id="A0AAV4SH09"/>
<feature type="region of interest" description="Disordered" evidence="1">
    <location>
        <begin position="1"/>
        <end position="38"/>
    </location>
</feature>
<evidence type="ECO:0000313" key="3">
    <source>
        <dbReference type="Proteomes" id="UP001054837"/>
    </source>
</evidence>
<evidence type="ECO:0000256" key="1">
    <source>
        <dbReference type="SAM" id="MobiDB-lite"/>
    </source>
</evidence>
<name>A0AAV4SH09_9ARAC</name>